<dbReference type="AlphaFoldDB" id="A0A317XVI0"/>
<dbReference type="EMBL" id="KZ819189">
    <property type="protein sequence ID" value="PWZ02307.1"/>
    <property type="molecule type" value="Genomic_DNA"/>
</dbReference>
<name>A0A317XVI0_9BASI</name>
<organism evidence="1 2">
    <name type="scientific">Testicularia cyperi</name>
    <dbReference type="NCBI Taxonomy" id="1882483"/>
    <lineage>
        <taxon>Eukaryota</taxon>
        <taxon>Fungi</taxon>
        <taxon>Dikarya</taxon>
        <taxon>Basidiomycota</taxon>
        <taxon>Ustilaginomycotina</taxon>
        <taxon>Ustilaginomycetes</taxon>
        <taxon>Ustilaginales</taxon>
        <taxon>Anthracoideaceae</taxon>
        <taxon>Testicularia</taxon>
    </lineage>
</organism>
<evidence type="ECO:0000313" key="2">
    <source>
        <dbReference type="Proteomes" id="UP000246740"/>
    </source>
</evidence>
<proteinExistence type="predicted"/>
<protein>
    <submittedName>
        <fullName evidence="1">Uncharacterized protein</fullName>
    </submittedName>
</protein>
<keyword evidence="2" id="KW-1185">Reference proteome</keyword>
<reference evidence="1 2" key="1">
    <citation type="journal article" date="2018" name="Mol. Biol. Evol.">
        <title>Broad Genomic Sampling Reveals a Smut Pathogenic Ancestry of the Fungal Clade Ustilaginomycotina.</title>
        <authorList>
            <person name="Kijpornyongpan T."/>
            <person name="Mondo S.J."/>
            <person name="Barry K."/>
            <person name="Sandor L."/>
            <person name="Lee J."/>
            <person name="Lipzen A."/>
            <person name="Pangilinan J."/>
            <person name="LaButti K."/>
            <person name="Hainaut M."/>
            <person name="Henrissat B."/>
            <person name="Grigoriev I.V."/>
            <person name="Spatafora J.W."/>
            <person name="Aime M.C."/>
        </authorList>
    </citation>
    <scope>NUCLEOTIDE SEQUENCE [LARGE SCALE GENOMIC DNA]</scope>
    <source>
        <strain evidence="1 2">MCA 3645</strain>
    </source>
</reference>
<dbReference type="Proteomes" id="UP000246740">
    <property type="component" value="Unassembled WGS sequence"/>
</dbReference>
<evidence type="ECO:0000313" key="1">
    <source>
        <dbReference type="EMBL" id="PWZ02307.1"/>
    </source>
</evidence>
<dbReference type="InParanoid" id="A0A317XVI0"/>
<gene>
    <name evidence="1" type="ORF">BCV70DRAFT_198588</name>
</gene>
<accession>A0A317XVI0</accession>
<sequence>MKVGDESAFWTWTPDSSEFCTYFTGKHCKVDMDANDLVCPKMTDDEVKQFKSDVATRYHHLRYHFWHDGEFQPEFVAW</sequence>